<keyword evidence="10 16" id="KW-0548">Nucleotidyltransferase</keyword>
<evidence type="ECO:0000256" key="8">
    <source>
        <dbReference type="ARBA" id="ARBA00022679"/>
    </source>
</evidence>
<comment type="pathway">
    <text evidence="3 16 17">Phospholipid metabolism; CDP-diacylglycerol biosynthesis; CDP-diacylglycerol from sn-glycerol 3-phosphate: step 3/3.</text>
</comment>
<feature type="transmembrane region" description="Helical" evidence="16">
    <location>
        <begin position="308"/>
        <end position="326"/>
    </location>
</feature>
<dbReference type="GeneID" id="39986742"/>
<dbReference type="AlphaFoldDB" id="A0A1X0NS18"/>
<evidence type="ECO:0000313" key="20">
    <source>
        <dbReference type="Proteomes" id="UP000192257"/>
    </source>
</evidence>
<accession>A0A1X0NS18</accession>
<dbReference type="EC" id="2.7.7.41" evidence="6 16"/>
<feature type="transmembrane region" description="Helical" evidence="16">
    <location>
        <begin position="192"/>
        <end position="213"/>
    </location>
</feature>
<evidence type="ECO:0000256" key="5">
    <source>
        <dbReference type="ARBA" id="ARBA00010185"/>
    </source>
</evidence>
<dbReference type="VEuPathDB" id="TriTrypDB:TM35_000211120"/>
<evidence type="ECO:0000256" key="2">
    <source>
        <dbReference type="ARBA" id="ARBA00004141"/>
    </source>
</evidence>
<dbReference type="PANTHER" id="PTHR13773:SF8">
    <property type="entry name" value="PHOSPHATIDATE CYTIDYLYLTRANSFERASE, PHOTORECEPTOR-SPECIFIC"/>
    <property type="match status" value="1"/>
</dbReference>
<evidence type="ECO:0000256" key="1">
    <source>
        <dbReference type="ARBA" id="ARBA00001698"/>
    </source>
</evidence>
<dbReference type="UniPathway" id="UPA00557">
    <property type="reaction ID" value="UER00614"/>
</dbReference>
<organism evidence="19 20">
    <name type="scientific">Trypanosoma theileri</name>
    <dbReference type="NCBI Taxonomy" id="67003"/>
    <lineage>
        <taxon>Eukaryota</taxon>
        <taxon>Discoba</taxon>
        <taxon>Euglenozoa</taxon>
        <taxon>Kinetoplastea</taxon>
        <taxon>Metakinetoplastina</taxon>
        <taxon>Trypanosomatida</taxon>
        <taxon>Trypanosomatidae</taxon>
        <taxon>Trypanosoma</taxon>
    </lineage>
</organism>
<evidence type="ECO:0000313" key="19">
    <source>
        <dbReference type="EMBL" id="ORC87506.1"/>
    </source>
</evidence>
<dbReference type="STRING" id="67003.A0A1X0NS18"/>
<comment type="pathway">
    <text evidence="4">Lipid metabolism.</text>
</comment>
<feature type="region of interest" description="Disordered" evidence="18">
    <location>
        <begin position="1"/>
        <end position="27"/>
    </location>
</feature>
<keyword evidence="13 16" id="KW-0472">Membrane</keyword>
<evidence type="ECO:0000256" key="15">
    <source>
        <dbReference type="ARBA" id="ARBA00023264"/>
    </source>
</evidence>
<evidence type="ECO:0000256" key="9">
    <source>
        <dbReference type="ARBA" id="ARBA00022692"/>
    </source>
</evidence>
<dbReference type="RefSeq" id="XP_028881572.1">
    <property type="nucleotide sequence ID" value="XM_029026962.1"/>
</dbReference>
<comment type="similarity">
    <text evidence="5 16 17">Belongs to the CDS family.</text>
</comment>
<keyword evidence="7 16" id="KW-0444">Lipid biosynthesis</keyword>
<feature type="transmembrane region" description="Helical" evidence="16">
    <location>
        <begin position="96"/>
        <end position="117"/>
    </location>
</feature>
<proteinExistence type="inferred from homology"/>
<reference evidence="19 20" key="1">
    <citation type="submission" date="2017-03" db="EMBL/GenBank/DDBJ databases">
        <title>An alternative strategy for trypanosome survival in the mammalian bloodstream revealed through genome and transcriptome analysis of the ubiquitous bovine parasite Trypanosoma (Megatrypanum) theileri.</title>
        <authorList>
            <person name="Kelly S."/>
            <person name="Ivens A."/>
            <person name="Mott A."/>
            <person name="O'Neill E."/>
            <person name="Emms D."/>
            <person name="Macleod O."/>
            <person name="Voorheis P."/>
            <person name="Matthews J."/>
            <person name="Matthews K."/>
            <person name="Carrington M."/>
        </authorList>
    </citation>
    <scope>NUCLEOTIDE SEQUENCE [LARGE SCALE GENOMIC DNA]</scope>
    <source>
        <strain evidence="19">Edinburgh</strain>
    </source>
</reference>
<dbReference type="GO" id="GO:0016024">
    <property type="term" value="P:CDP-diacylglycerol biosynthetic process"/>
    <property type="evidence" value="ECO:0007669"/>
    <property type="project" value="UniProtKB-UniRule"/>
</dbReference>
<evidence type="ECO:0000256" key="10">
    <source>
        <dbReference type="ARBA" id="ARBA00022695"/>
    </source>
</evidence>
<protein>
    <recommendedName>
        <fullName evidence="6 16">Phosphatidate cytidylyltransferase</fullName>
        <ecNumber evidence="6 16">2.7.7.41</ecNumber>
    </recommendedName>
</protein>
<evidence type="ECO:0000256" key="16">
    <source>
        <dbReference type="PIRNR" id="PIRNR018269"/>
    </source>
</evidence>
<keyword evidence="14 16" id="KW-0594">Phospholipid biosynthesis</keyword>
<name>A0A1X0NS18_9TRYP</name>
<dbReference type="GO" id="GO:0005789">
    <property type="term" value="C:endoplasmic reticulum membrane"/>
    <property type="evidence" value="ECO:0007669"/>
    <property type="project" value="TreeGrafter"/>
</dbReference>
<keyword evidence="12 16" id="KW-0443">Lipid metabolism</keyword>
<evidence type="ECO:0000256" key="17">
    <source>
        <dbReference type="RuleBase" id="RU003938"/>
    </source>
</evidence>
<dbReference type="InterPro" id="IPR016720">
    <property type="entry name" value="PC_Trfase_euk"/>
</dbReference>
<evidence type="ECO:0000256" key="13">
    <source>
        <dbReference type="ARBA" id="ARBA00023136"/>
    </source>
</evidence>
<dbReference type="GO" id="GO:0004605">
    <property type="term" value="F:phosphatidate cytidylyltransferase activity"/>
    <property type="evidence" value="ECO:0007669"/>
    <property type="project" value="UniProtKB-UniRule"/>
</dbReference>
<feature type="compositionally biased region" description="Basic and acidic residues" evidence="18">
    <location>
        <begin position="14"/>
        <end position="27"/>
    </location>
</feature>
<dbReference type="OrthoDB" id="10260889at2759"/>
<feature type="transmembrane region" description="Helical" evidence="16">
    <location>
        <begin position="137"/>
        <end position="156"/>
    </location>
</feature>
<evidence type="ECO:0000256" key="14">
    <source>
        <dbReference type="ARBA" id="ARBA00023209"/>
    </source>
</evidence>
<comment type="subcellular location">
    <subcellularLocation>
        <location evidence="2">Membrane</location>
        <topology evidence="2">Multi-pass membrane protein</topology>
    </subcellularLocation>
</comment>
<keyword evidence="11 16" id="KW-1133">Transmembrane helix</keyword>
<feature type="transmembrane region" description="Helical" evidence="16">
    <location>
        <begin position="168"/>
        <end position="186"/>
    </location>
</feature>
<dbReference type="Pfam" id="PF01148">
    <property type="entry name" value="CTP_transf_1"/>
    <property type="match status" value="1"/>
</dbReference>
<dbReference type="InterPro" id="IPR000374">
    <property type="entry name" value="PC_trans"/>
</dbReference>
<keyword evidence="15 16" id="KW-1208">Phospholipid metabolism</keyword>
<comment type="caution">
    <text evidence="19">The sequence shown here is derived from an EMBL/GenBank/DDBJ whole genome shotgun (WGS) entry which is preliminary data.</text>
</comment>
<keyword evidence="9 16" id="KW-0812">Transmembrane</keyword>
<dbReference type="PANTHER" id="PTHR13773">
    <property type="entry name" value="PHOSPHATIDATE CYTIDYLYLTRANSFERASE"/>
    <property type="match status" value="1"/>
</dbReference>
<gene>
    <name evidence="19" type="ORF">TM35_000211120</name>
</gene>
<evidence type="ECO:0000256" key="3">
    <source>
        <dbReference type="ARBA" id="ARBA00005119"/>
    </source>
</evidence>
<dbReference type="EMBL" id="NBCO01000021">
    <property type="protein sequence ID" value="ORC87506.1"/>
    <property type="molecule type" value="Genomic_DNA"/>
</dbReference>
<evidence type="ECO:0000256" key="6">
    <source>
        <dbReference type="ARBA" id="ARBA00012487"/>
    </source>
</evidence>
<evidence type="ECO:0000256" key="18">
    <source>
        <dbReference type="SAM" id="MobiDB-lite"/>
    </source>
</evidence>
<evidence type="ECO:0000256" key="11">
    <source>
        <dbReference type="ARBA" id="ARBA00022989"/>
    </source>
</evidence>
<evidence type="ECO:0000256" key="12">
    <source>
        <dbReference type="ARBA" id="ARBA00023098"/>
    </source>
</evidence>
<feature type="transmembrane region" description="Helical" evidence="16">
    <location>
        <begin position="234"/>
        <end position="255"/>
    </location>
</feature>
<evidence type="ECO:0000256" key="4">
    <source>
        <dbReference type="ARBA" id="ARBA00005189"/>
    </source>
</evidence>
<dbReference type="PIRSF" id="PIRSF018269">
    <property type="entry name" value="PC_trans_euk"/>
    <property type="match status" value="1"/>
</dbReference>
<comment type="catalytic activity">
    <reaction evidence="1 16 17">
        <text>a 1,2-diacyl-sn-glycero-3-phosphate + CTP + H(+) = a CDP-1,2-diacyl-sn-glycerol + diphosphate</text>
        <dbReference type="Rhea" id="RHEA:16229"/>
        <dbReference type="ChEBI" id="CHEBI:15378"/>
        <dbReference type="ChEBI" id="CHEBI:33019"/>
        <dbReference type="ChEBI" id="CHEBI:37563"/>
        <dbReference type="ChEBI" id="CHEBI:58332"/>
        <dbReference type="ChEBI" id="CHEBI:58608"/>
        <dbReference type="EC" id="2.7.7.41"/>
    </reaction>
</comment>
<dbReference type="Proteomes" id="UP000192257">
    <property type="component" value="Unassembled WGS sequence"/>
</dbReference>
<keyword evidence="8 16" id="KW-0808">Transferase</keyword>
<keyword evidence="20" id="KW-1185">Reference proteome</keyword>
<evidence type="ECO:0000256" key="7">
    <source>
        <dbReference type="ARBA" id="ARBA00022516"/>
    </source>
</evidence>
<sequence>MQSSNTKRVLSPLKGRESRRVDEVKKEPSTKKLPSKLSAYKDFINRTIFTIVMAYIFLGLVSLGVEVVIPLVLIIICTMFHEITRINQRARKERQLPSVFILKLWFLGSTIFLVTAHSVRDPLVATYPWLLKYYKNFGMLAFGLSMIGIVGFVLSLRKGMYRYQFIQFTWIVMTLMFIVIQGSMQLKNMMRGMIWFLLPVSCVINNDIWAYAFGKFFGRTKLLALSPKKTLEGFLGAFLFTVIWAFWFAGFLGYFPQLYCPKADFHSPMLCEKDPLFIQRSVPLPFIVQKLTGGYLTAIQCSKAQQHALVLATFASLVAPFGGFFASGLKRAFKLKDFGDLIPGHGGITDRMDCQGMMGFFTYVYLRSYVYSDTSCPSSSDLSSCALRLSEEARRNLIHVLNESLSQGI</sequence>
<dbReference type="PROSITE" id="PS01315">
    <property type="entry name" value="CDS"/>
    <property type="match status" value="1"/>
</dbReference>